<feature type="active site" description="Nucleophile" evidence="2">
    <location>
        <position position="18"/>
    </location>
</feature>
<comment type="similarity">
    <text evidence="1">Belongs to the GST superfamily. NadH family.</text>
</comment>
<dbReference type="InterPro" id="IPR036249">
    <property type="entry name" value="Thioredoxin-like_sf"/>
</dbReference>
<keyword evidence="1 4" id="KW-0413">Isomerase</keyword>
<dbReference type="STRING" id="560819.SAMN05428998_103198"/>
<dbReference type="GO" id="GO:0004602">
    <property type="term" value="F:glutathione peroxidase activity"/>
    <property type="evidence" value="ECO:0007669"/>
    <property type="project" value="TreeGrafter"/>
</dbReference>
<dbReference type="AlphaFoldDB" id="A0A1Y6BDJ3"/>
<dbReference type="InterPro" id="IPR044087">
    <property type="entry name" value="NahD-like"/>
</dbReference>
<dbReference type="InterPro" id="IPR051924">
    <property type="entry name" value="GST_Kappa/NadH"/>
</dbReference>
<sequence length="211" mass="23156">MTDHQAPGPIRFYLDFASPYAYAVHRDLEALAERHGRALEWRPILVWAVLKALGVPPPLESEAKRRYLLADMARSAAFHGLPYREPVRLPLSTHLAARIFHACHEVDPVAAKAFGRSVFRAFFAEGLDIADEAVLLSLAGEQGLAPDFVRDAMTGAEGKARLARAVEAALADGVVGSPFVLLDGEGFFGADRLPQIAWRLDRPHQQERSAP</sequence>
<dbReference type="Gene3D" id="3.40.30.10">
    <property type="entry name" value="Glutaredoxin"/>
    <property type="match status" value="1"/>
</dbReference>
<dbReference type="CDD" id="cd03022">
    <property type="entry name" value="DsbA_HCCA_Iso"/>
    <property type="match status" value="1"/>
</dbReference>
<evidence type="ECO:0000259" key="3">
    <source>
        <dbReference type="Pfam" id="PF01323"/>
    </source>
</evidence>
<dbReference type="Pfam" id="PF01323">
    <property type="entry name" value="DSBA"/>
    <property type="match status" value="1"/>
</dbReference>
<keyword evidence="5" id="KW-1185">Reference proteome</keyword>
<accession>A0A1Y6BDJ3</accession>
<dbReference type="GO" id="GO:0004364">
    <property type="term" value="F:glutathione transferase activity"/>
    <property type="evidence" value="ECO:0007669"/>
    <property type="project" value="TreeGrafter"/>
</dbReference>
<evidence type="ECO:0000313" key="4">
    <source>
        <dbReference type="EMBL" id="SMF04422.1"/>
    </source>
</evidence>
<dbReference type="GO" id="GO:0018845">
    <property type="term" value="F:2-hydroxychromene-2-carboxylate isomerase activity"/>
    <property type="evidence" value="ECO:0007669"/>
    <property type="project" value="UniProtKB-UniRule"/>
</dbReference>
<dbReference type="Proteomes" id="UP000192917">
    <property type="component" value="Unassembled WGS sequence"/>
</dbReference>
<dbReference type="EC" id="5.99.1.4" evidence="1"/>
<reference evidence="4 5" key="1">
    <citation type="submission" date="2017-04" db="EMBL/GenBank/DDBJ databases">
        <authorList>
            <person name="Afonso C.L."/>
            <person name="Miller P.J."/>
            <person name="Scott M.A."/>
            <person name="Spackman E."/>
            <person name="Goraichik I."/>
            <person name="Dimitrov K.M."/>
            <person name="Suarez D.L."/>
            <person name="Swayne D.E."/>
        </authorList>
    </citation>
    <scope>NUCLEOTIDE SEQUENCE [LARGE SCALE GENOMIC DNA]</scope>
    <source>
        <strain evidence="4 5">USBA 355</strain>
    </source>
</reference>
<proteinExistence type="inferred from homology"/>
<protein>
    <recommendedName>
        <fullName evidence="1">2-hydroxychromene-2-carboxylate isomerase</fullName>
        <ecNumber evidence="1">5.99.1.4</ecNumber>
    </recommendedName>
</protein>
<gene>
    <name evidence="4" type="ORF">SAMN05428998_103198</name>
</gene>
<evidence type="ECO:0000313" key="5">
    <source>
        <dbReference type="Proteomes" id="UP000192917"/>
    </source>
</evidence>
<evidence type="ECO:0000256" key="2">
    <source>
        <dbReference type="PIRSR" id="PIRSR006386-1"/>
    </source>
</evidence>
<name>A0A1Y6BDJ3_9PROT</name>
<organism evidence="4 5">
    <name type="scientific">Tistlia consotensis USBA 355</name>
    <dbReference type="NCBI Taxonomy" id="560819"/>
    <lineage>
        <taxon>Bacteria</taxon>
        <taxon>Pseudomonadati</taxon>
        <taxon>Pseudomonadota</taxon>
        <taxon>Alphaproteobacteria</taxon>
        <taxon>Rhodospirillales</taxon>
        <taxon>Rhodovibrionaceae</taxon>
        <taxon>Tistlia</taxon>
    </lineage>
</organism>
<dbReference type="GO" id="GO:1901170">
    <property type="term" value="P:naphthalene catabolic process"/>
    <property type="evidence" value="ECO:0007669"/>
    <property type="project" value="InterPro"/>
</dbReference>
<feature type="domain" description="DSBA-like thioredoxin" evidence="3">
    <location>
        <begin position="10"/>
        <end position="200"/>
    </location>
</feature>
<dbReference type="RefSeq" id="WP_159460125.1">
    <property type="nucleotide sequence ID" value="NZ_FWZX01000003.1"/>
</dbReference>
<comment type="catalytic activity">
    <reaction evidence="1">
        <text>2-hydroxychromene-2-carboxylate = (3E)-4-(2-hydroxyphenyl)-2-oxobut-3-enoate</text>
        <dbReference type="Rhea" id="RHEA:27401"/>
        <dbReference type="ChEBI" id="CHEBI:59350"/>
        <dbReference type="ChEBI" id="CHEBI:59353"/>
        <dbReference type="EC" id="5.99.1.4"/>
    </reaction>
</comment>
<dbReference type="PANTHER" id="PTHR42943">
    <property type="entry name" value="GLUTATHIONE S-TRANSFERASE KAPPA"/>
    <property type="match status" value="1"/>
</dbReference>
<dbReference type="PIRSF" id="PIRSF006386">
    <property type="entry name" value="HCCAis_GSTk"/>
    <property type="match status" value="1"/>
</dbReference>
<dbReference type="InterPro" id="IPR001853">
    <property type="entry name" value="DSBA-like_thioredoxin_dom"/>
</dbReference>
<evidence type="ECO:0000256" key="1">
    <source>
        <dbReference type="PIRNR" id="PIRNR006386"/>
    </source>
</evidence>
<dbReference type="PANTHER" id="PTHR42943:SF2">
    <property type="entry name" value="GLUTATHIONE S-TRANSFERASE KAPPA 1"/>
    <property type="match status" value="1"/>
</dbReference>
<dbReference type="SUPFAM" id="SSF52833">
    <property type="entry name" value="Thioredoxin-like"/>
    <property type="match status" value="1"/>
</dbReference>
<dbReference type="EMBL" id="FWZX01000003">
    <property type="protein sequence ID" value="SMF04422.1"/>
    <property type="molecule type" value="Genomic_DNA"/>
</dbReference>
<dbReference type="GO" id="GO:0006749">
    <property type="term" value="P:glutathione metabolic process"/>
    <property type="evidence" value="ECO:0007669"/>
    <property type="project" value="TreeGrafter"/>
</dbReference>
<dbReference type="InterPro" id="IPR014440">
    <property type="entry name" value="HCCAis_GSTk"/>
</dbReference>